<protein>
    <submittedName>
        <fullName evidence="2">Uncharacterized protein</fullName>
    </submittedName>
</protein>
<reference evidence="2 3" key="1">
    <citation type="journal article" date="2016" name="Mol. Biol. Evol.">
        <title>Comparative Genomics of Early-Diverging Mushroom-Forming Fungi Provides Insights into the Origins of Lignocellulose Decay Capabilities.</title>
        <authorList>
            <person name="Nagy L.G."/>
            <person name="Riley R."/>
            <person name="Tritt A."/>
            <person name="Adam C."/>
            <person name="Daum C."/>
            <person name="Floudas D."/>
            <person name="Sun H."/>
            <person name="Yadav J.S."/>
            <person name="Pangilinan J."/>
            <person name="Larsson K.H."/>
            <person name="Matsuura K."/>
            <person name="Barry K."/>
            <person name="Labutti K."/>
            <person name="Kuo R."/>
            <person name="Ohm R.A."/>
            <person name="Bhattacharya S.S."/>
            <person name="Shirouzu T."/>
            <person name="Yoshinaga Y."/>
            <person name="Martin F.M."/>
            <person name="Grigoriev I.V."/>
            <person name="Hibbett D.S."/>
        </authorList>
    </citation>
    <scope>NUCLEOTIDE SEQUENCE [LARGE SCALE GENOMIC DNA]</scope>
    <source>
        <strain evidence="2 3">L-15889</strain>
    </source>
</reference>
<evidence type="ECO:0000313" key="2">
    <source>
        <dbReference type="EMBL" id="KZT64116.1"/>
    </source>
</evidence>
<evidence type="ECO:0000256" key="1">
    <source>
        <dbReference type="SAM" id="MobiDB-lite"/>
    </source>
</evidence>
<dbReference type="OrthoDB" id="10655564at2759"/>
<dbReference type="EMBL" id="KV429141">
    <property type="protein sequence ID" value="KZT64116.1"/>
    <property type="molecule type" value="Genomic_DNA"/>
</dbReference>
<gene>
    <name evidence="2" type="ORF">DAEQUDRAFT_741525</name>
</gene>
<evidence type="ECO:0000313" key="3">
    <source>
        <dbReference type="Proteomes" id="UP000076727"/>
    </source>
</evidence>
<proteinExistence type="predicted"/>
<organism evidence="2 3">
    <name type="scientific">Daedalea quercina L-15889</name>
    <dbReference type="NCBI Taxonomy" id="1314783"/>
    <lineage>
        <taxon>Eukaryota</taxon>
        <taxon>Fungi</taxon>
        <taxon>Dikarya</taxon>
        <taxon>Basidiomycota</taxon>
        <taxon>Agaricomycotina</taxon>
        <taxon>Agaricomycetes</taxon>
        <taxon>Polyporales</taxon>
        <taxon>Fomitopsis</taxon>
    </lineage>
</organism>
<name>A0A165L997_9APHY</name>
<sequence length="178" mass="19956">MGNVSGPEYHTHDPPLDTHTSLTQTSGGSGTIDSARASPLWHHVHRVGPVKPLRKPLRACRAPDYDVVALAEREWEEMGPELGRRRLNWRGLAHDAFYAGERIYHDIKGKREDELVRVARSANWHGMAHDIPKAFPRSNAQSSLRCHVNVCYQAKDKPASAVAKSRFSIIITSLEVSY</sequence>
<dbReference type="Proteomes" id="UP000076727">
    <property type="component" value="Unassembled WGS sequence"/>
</dbReference>
<accession>A0A165L997</accession>
<keyword evidence="3" id="KW-1185">Reference proteome</keyword>
<dbReference type="AlphaFoldDB" id="A0A165L997"/>
<feature type="region of interest" description="Disordered" evidence="1">
    <location>
        <begin position="1"/>
        <end position="35"/>
    </location>
</feature>